<evidence type="ECO:0000313" key="1">
    <source>
        <dbReference type="EMBL" id="MCG6505096.1"/>
    </source>
</evidence>
<sequence length="169" mass="17848">MQPCPIKPTDHLLPHSGRMVLLDEVLSYDDTSLHAVCTVRPDCILLPPNSPDALPGWQGMEIMAQGVGAWAGVQALDAGRPVQLGFLLGTRKLEFGVPAIPVGTVMDVKAVLSWLDNANNMGVFDCTLAVRTPPAGREAELPAGTLLLSGALNVFMPKSQEALAAILAD</sequence>
<dbReference type="RefSeq" id="WP_238748663.1">
    <property type="nucleotide sequence ID" value="NZ_JAKOOW010000078.1"/>
</dbReference>
<dbReference type="SUPFAM" id="SSF54637">
    <property type="entry name" value="Thioesterase/thiol ester dehydrase-isomerase"/>
    <property type="match status" value="1"/>
</dbReference>
<dbReference type="Pfam" id="PF22817">
    <property type="entry name" value="ApeP-like"/>
    <property type="match status" value="1"/>
</dbReference>
<dbReference type="EMBL" id="JAKOOW010000078">
    <property type="protein sequence ID" value="MCG6505096.1"/>
    <property type="molecule type" value="Genomic_DNA"/>
</dbReference>
<evidence type="ECO:0000313" key="2">
    <source>
        <dbReference type="Proteomes" id="UP001298424"/>
    </source>
</evidence>
<dbReference type="Proteomes" id="UP001298424">
    <property type="component" value="Unassembled WGS sequence"/>
</dbReference>
<dbReference type="InterPro" id="IPR029069">
    <property type="entry name" value="HotDog_dom_sf"/>
</dbReference>
<dbReference type="InterPro" id="IPR016776">
    <property type="entry name" value="ApeP-like_dehydratase"/>
</dbReference>
<dbReference type="PIRSF" id="PIRSF020565">
    <property type="entry name" value="3Ho_Ac_ACP_DH_prd"/>
    <property type="match status" value="1"/>
</dbReference>
<accession>A0ABS9NQL5</accession>
<comment type="caution">
    <text evidence="1">The sequence shown here is derived from an EMBL/GenBank/DDBJ whole genome shotgun (WGS) entry which is preliminary data.</text>
</comment>
<protein>
    <submittedName>
        <fullName evidence="1">Thioester dehydrase</fullName>
    </submittedName>
</protein>
<proteinExistence type="predicted"/>
<keyword evidence="2" id="KW-1185">Reference proteome</keyword>
<organism evidence="1 2">
    <name type="scientific">Kingella pumchi</name>
    <dbReference type="NCBI Taxonomy" id="2779506"/>
    <lineage>
        <taxon>Bacteria</taxon>
        <taxon>Pseudomonadati</taxon>
        <taxon>Pseudomonadota</taxon>
        <taxon>Betaproteobacteria</taxon>
        <taxon>Neisseriales</taxon>
        <taxon>Neisseriaceae</taxon>
        <taxon>Kingella</taxon>
    </lineage>
</organism>
<dbReference type="Gene3D" id="3.10.129.10">
    <property type="entry name" value="Hotdog Thioesterase"/>
    <property type="match status" value="1"/>
</dbReference>
<name>A0ABS9NQL5_9NEIS</name>
<reference evidence="1 2" key="1">
    <citation type="submission" date="2022-02" db="EMBL/GenBank/DDBJ databases">
        <title>Genome sequence data of Kingella unionensis sp. nov. strain CICC 24913 (CCUG 75125).</title>
        <authorList>
            <person name="Xiao M."/>
        </authorList>
    </citation>
    <scope>NUCLEOTIDE SEQUENCE [LARGE SCALE GENOMIC DNA]</scope>
    <source>
        <strain evidence="1 2">CICC 24913</strain>
    </source>
</reference>
<gene>
    <name evidence="1" type="ORF">MB824_11425</name>
</gene>